<dbReference type="Proteomes" id="UP000241010">
    <property type="component" value="Unassembled WGS sequence"/>
</dbReference>
<organism evidence="2 3">
    <name type="scientific">Cereibacter changlensis JA139</name>
    <dbReference type="NCBI Taxonomy" id="1188249"/>
    <lineage>
        <taxon>Bacteria</taxon>
        <taxon>Pseudomonadati</taxon>
        <taxon>Pseudomonadota</taxon>
        <taxon>Alphaproteobacteria</taxon>
        <taxon>Rhodobacterales</taxon>
        <taxon>Paracoccaceae</taxon>
        <taxon>Cereibacter</taxon>
    </lineage>
</organism>
<dbReference type="EMBL" id="PZKG01000090">
    <property type="protein sequence ID" value="PTE20659.1"/>
    <property type="molecule type" value="Genomic_DNA"/>
</dbReference>
<reference evidence="2 3" key="1">
    <citation type="submission" date="2018-03" db="EMBL/GenBank/DDBJ databases">
        <title>Cereibacter changlensis.</title>
        <authorList>
            <person name="Meyer T.E."/>
            <person name="Miller S."/>
            <person name="Lodha T."/>
            <person name="Gandham S."/>
            <person name="Chintalapati S."/>
            <person name="Chintalapati V.R."/>
        </authorList>
    </citation>
    <scope>NUCLEOTIDE SEQUENCE [LARGE SCALE GENOMIC DNA]</scope>
    <source>
        <strain evidence="2 3">JA139</strain>
    </source>
</reference>
<dbReference type="RefSeq" id="WP_107664933.1">
    <property type="nucleotide sequence ID" value="NZ_PZKG01000090.1"/>
</dbReference>
<feature type="domain" description="HTH luxR-type" evidence="1">
    <location>
        <begin position="20"/>
        <end position="56"/>
    </location>
</feature>
<accession>A0A2T4JRY5</accession>
<dbReference type="GO" id="GO:0003677">
    <property type="term" value="F:DNA binding"/>
    <property type="evidence" value="ECO:0007669"/>
    <property type="project" value="InterPro"/>
</dbReference>
<evidence type="ECO:0000313" key="2">
    <source>
        <dbReference type="EMBL" id="PTE20659.1"/>
    </source>
</evidence>
<dbReference type="InterPro" id="IPR016032">
    <property type="entry name" value="Sig_transdc_resp-reg_C-effctor"/>
</dbReference>
<dbReference type="AlphaFoldDB" id="A0A2T4JRY5"/>
<sequence length="61" mass="7054">MLGLRRRRLRRCAGPPTAIEEVGRELELQQKAVKHHMTSILQKLQGCNRVEASILARQHLR</sequence>
<dbReference type="Pfam" id="PF00196">
    <property type="entry name" value="GerE"/>
    <property type="match status" value="1"/>
</dbReference>
<name>A0A2T4JRY5_9RHOB</name>
<dbReference type="GO" id="GO:0006355">
    <property type="term" value="P:regulation of DNA-templated transcription"/>
    <property type="evidence" value="ECO:0007669"/>
    <property type="project" value="InterPro"/>
</dbReference>
<dbReference type="OrthoDB" id="3679796at2"/>
<keyword evidence="3" id="KW-1185">Reference proteome</keyword>
<dbReference type="SUPFAM" id="SSF46894">
    <property type="entry name" value="C-terminal effector domain of the bipartite response regulators"/>
    <property type="match status" value="1"/>
</dbReference>
<gene>
    <name evidence="2" type="ORF">C5F48_16280</name>
</gene>
<evidence type="ECO:0000259" key="1">
    <source>
        <dbReference type="Pfam" id="PF00196"/>
    </source>
</evidence>
<comment type="caution">
    <text evidence="2">The sequence shown here is derived from an EMBL/GenBank/DDBJ whole genome shotgun (WGS) entry which is preliminary data.</text>
</comment>
<evidence type="ECO:0000313" key="3">
    <source>
        <dbReference type="Proteomes" id="UP000241010"/>
    </source>
</evidence>
<proteinExistence type="predicted"/>
<protein>
    <recommendedName>
        <fullName evidence="1">HTH luxR-type domain-containing protein</fullName>
    </recommendedName>
</protein>
<dbReference type="InterPro" id="IPR000792">
    <property type="entry name" value="Tscrpt_reg_LuxR_C"/>
</dbReference>
<dbReference type="InterPro" id="IPR036388">
    <property type="entry name" value="WH-like_DNA-bd_sf"/>
</dbReference>
<dbReference type="Gene3D" id="1.10.10.10">
    <property type="entry name" value="Winged helix-like DNA-binding domain superfamily/Winged helix DNA-binding domain"/>
    <property type="match status" value="1"/>
</dbReference>